<proteinExistence type="predicted"/>
<keyword evidence="1" id="KW-0812">Transmembrane</keyword>
<comment type="caution">
    <text evidence="2">The sequence shown here is derived from an EMBL/GenBank/DDBJ whole genome shotgun (WGS) entry which is preliminary data.</text>
</comment>
<dbReference type="Proteomes" id="UP000582837">
    <property type="component" value="Unassembled WGS sequence"/>
</dbReference>
<organism evidence="2 3">
    <name type="scientific">Longimicrobium terrae</name>
    <dbReference type="NCBI Taxonomy" id="1639882"/>
    <lineage>
        <taxon>Bacteria</taxon>
        <taxon>Pseudomonadati</taxon>
        <taxon>Gemmatimonadota</taxon>
        <taxon>Longimicrobiia</taxon>
        <taxon>Longimicrobiales</taxon>
        <taxon>Longimicrobiaceae</taxon>
        <taxon>Longimicrobium</taxon>
    </lineage>
</organism>
<evidence type="ECO:0000256" key="1">
    <source>
        <dbReference type="SAM" id="Phobius"/>
    </source>
</evidence>
<feature type="transmembrane region" description="Helical" evidence="1">
    <location>
        <begin position="93"/>
        <end position="111"/>
    </location>
</feature>
<dbReference type="RefSeq" id="WP_170035091.1">
    <property type="nucleotide sequence ID" value="NZ_JABDTL010000001.1"/>
</dbReference>
<keyword evidence="1" id="KW-0472">Membrane</keyword>
<accession>A0A841H4Y7</accession>
<evidence type="ECO:0000313" key="3">
    <source>
        <dbReference type="Proteomes" id="UP000582837"/>
    </source>
</evidence>
<feature type="transmembrane region" description="Helical" evidence="1">
    <location>
        <begin position="62"/>
        <end position="81"/>
    </location>
</feature>
<dbReference type="AlphaFoldDB" id="A0A841H4Y7"/>
<dbReference type="EMBL" id="JACHIA010000021">
    <property type="protein sequence ID" value="MBB6073137.1"/>
    <property type="molecule type" value="Genomic_DNA"/>
</dbReference>
<reference evidence="2 3" key="1">
    <citation type="submission" date="2020-08" db="EMBL/GenBank/DDBJ databases">
        <title>Genomic Encyclopedia of Type Strains, Phase IV (KMG-IV): sequencing the most valuable type-strain genomes for metagenomic binning, comparative biology and taxonomic classification.</title>
        <authorList>
            <person name="Goeker M."/>
        </authorList>
    </citation>
    <scope>NUCLEOTIDE SEQUENCE [LARGE SCALE GENOMIC DNA]</scope>
    <source>
        <strain evidence="2 3">DSM 29007</strain>
    </source>
</reference>
<keyword evidence="1" id="KW-1133">Transmembrane helix</keyword>
<feature type="transmembrane region" description="Helical" evidence="1">
    <location>
        <begin position="26"/>
        <end position="50"/>
    </location>
</feature>
<gene>
    <name evidence="2" type="ORF">HNQ61_004804</name>
</gene>
<sequence>MTRYLEHRAEPENAADGRKWRYFRRVMWAVGAASIIGIADQLRALGWLALEKAAGSSEPWSATGWPLLFLAGWALLAFSAYRVVRQNRVPPTWGLVALLVISYVALGLQTFRR</sequence>
<protein>
    <submittedName>
        <fullName evidence="2">Uncharacterized protein</fullName>
    </submittedName>
</protein>
<evidence type="ECO:0000313" key="2">
    <source>
        <dbReference type="EMBL" id="MBB6073137.1"/>
    </source>
</evidence>
<name>A0A841H4Y7_9BACT</name>
<keyword evidence="3" id="KW-1185">Reference proteome</keyword>